<proteinExistence type="predicted"/>
<name>A0A699I479_TANCI</name>
<reference evidence="2" key="1">
    <citation type="journal article" date="2019" name="Sci. Rep.">
        <title>Draft genome of Tanacetum cinerariifolium, the natural source of mosquito coil.</title>
        <authorList>
            <person name="Yamashiro T."/>
            <person name="Shiraishi A."/>
            <person name="Satake H."/>
            <person name="Nakayama K."/>
        </authorList>
    </citation>
    <scope>NUCLEOTIDE SEQUENCE</scope>
</reference>
<protein>
    <submittedName>
        <fullName evidence="2">Uncharacterized protein</fullName>
    </submittedName>
</protein>
<gene>
    <name evidence="2" type="ORF">Tci_463167</name>
</gene>
<feature type="compositionally biased region" description="Basic residues" evidence="1">
    <location>
        <begin position="61"/>
        <end position="79"/>
    </location>
</feature>
<feature type="non-terminal residue" evidence="2">
    <location>
        <position position="171"/>
    </location>
</feature>
<dbReference type="AlphaFoldDB" id="A0A699I479"/>
<evidence type="ECO:0000313" key="2">
    <source>
        <dbReference type="EMBL" id="GEY91193.1"/>
    </source>
</evidence>
<dbReference type="EMBL" id="BKCJ010221700">
    <property type="protein sequence ID" value="GEY91193.1"/>
    <property type="molecule type" value="Genomic_DNA"/>
</dbReference>
<sequence>AKVLGFCGREWGEVVESSWSGGGVVRSGGRWVAGLAANMVDHPSDERYILIPRKISSLKAKQPKKPSPKRTRNVGKYKRAQLTTSSSSDSPPLDNGDLPSTKLSPSKEQQNEKTSTPPPRKKSLSPLLAPSKSMSSKSTHYTSSSYQTRIHSMILWCPKQGEHTSRRALAI</sequence>
<organism evidence="2">
    <name type="scientific">Tanacetum cinerariifolium</name>
    <name type="common">Dalmatian daisy</name>
    <name type="synonym">Chrysanthemum cinerariifolium</name>
    <dbReference type="NCBI Taxonomy" id="118510"/>
    <lineage>
        <taxon>Eukaryota</taxon>
        <taxon>Viridiplantae</taxon>
        <taxon>Streptophyta</taxon>
        <taxon>Embryophyta</taxon>
        <taxon>Tracheophyta</taxon>
        <taxon>Spermatophyta</taxon>
        <taxon>Magnoliopsida</taxon>
        <taxon>eudicotyledons</taxon>
        <taxon>Gunneridae</taxon>
        <taxon>Pentapetalae</taxon>
        <taxon>asterids</taxon>
        <taxon>campanulids</taxon>
        <taxon>Asterales</taxon>
        <taxon>Asteraceae</taxon>
        <taxon>Asteroideae</taxon>
        <taxon>Anthemideae</taxon>
        <taxon>Anthemidinae</taxon>
        <taxon>Tanacetum</taxon>
    </lineage>
</organism>
<feature type="compositionally biased region" description="Low complexity" evidence="1">
    <location>
        <begin position="82"/>
        <end position="100"/>
    </location>
</feature>
<accession>A0A699I479</accession>
<evidence type="ECO:0000256" key="1">
    <source>
        <dbReference type="SAM" id="MobiDB-lite"/>
    </source>
</evidence>
<feature type="compositionally biased region" description="Low complexity" evidence="1">
    <location>
        <begin position="124"/>
        <end position="140"/>
    </location>
</feature>
<feature type="region of interest" description="Disordered" evidence="1">
    <location>
        <begin position="57"/>
        <end position="140"/>
    </location>
</feature>
<comment type="caution">
    <text evidence="2">The sequence shown here is derived from an EMBL/GenBank/DDBJ whole genome shotgun (WGS) entry which is preliminary data.</text>
</comment>
<feature type="non-terminal residue" evidence="2">
    <location>
        <position position="1"/>
    </location>
</feature>